<evidence type="ECO:0008006" key="14">
    <source>
        <dbReference type="Google" id="ProtNLM"/>
    </source>
</evidence>
<evidence type="ECO:0000256" key="1">
    <source>
        <dbReference type="ARBA" id="ARBA00004496"/>
    </source>
</evidence>
<dbReference type="GO" id="GO:0031267">
    <property type="term" value="F:small GTPase binding"/>
    <property type="evidence" value="ECO:0007669"/>
    <property type="project" value="TreeGrafter"/>
</dbReference>
<dbReference type="GO" id="GO:0005737">
    <property type="term" value="C:cytoplasm"/>
    <property type="evidence" value="ECO:0007669"/>
    <property type="project" value="UniProtKB-SubCell"/>
</dbReference>
<dbReference type="InterPro" id="IPR027357">
    <property type="entry name" value="DOCKER_dom"/>
</dbReference>
<dbReference type="Gene3D" id="2.60.40.150">
    <property type="entry name" value="C2 domain"/>
    <property type="match status" value="1"/>
</dbReference>
<evidence type="ECO:0000256" key="6">
    <source>
        <dbReference type="PROSITE-ProRule" id="PRU00192"/>
    </source>
</evidence>
<dbReference type="Pfam" id="PF06920">
    <property type="entry name" value="DHR-2_Lobe_A"/>
    <property type="match status" value="1"/>
</dbReference>
<dbReference type="PROSITE" id="PS51651">
    <property type="entry name" value="DOCKER"/>
    <property type="match status" value="1"/>
</dbReference>
<dbReference type="SUPFAM" id="SSF48371">
    <property type="entry name" value="ARM repeat"/>
    <property type="match status" value="1"/>
</dbReference>
<feature type="compositionally biased region" description="Polar residues" evidence="8">
    <location>
        <begin position="1657"/>
        <end position="1672"/>
    </location>
</feature>
<keyword evidence="4" id="KW-0597">Phosphoprotein</keyword>
<dbReference type="InterPro" id="IPR032376">
    <property type="entry name" value="DOCK_N"/>
</dbReference>
<dbReference type="InterPro" id="IPR026791">
    <property type="entry name" value="DOCK"/>
</dbReference>
<dbReference type="InterPro" id="IPR016024">
    <property type="entry name" value="ARM-type_fold"/>
</dbReference>
<dbReference type="PANTHER" id="PTHR45653:SF12">
    <property type="entry name" value="SPONGE, ISOFORM E"/>
    <property type="match status" value="1"/>
</dbReference>
<dbReference type="InterPro" id="IPR046769">
    <property type="entry name" value="DOCKER_Lobe_A"/>
</dbReference>
<evidence type="ECO:0000256" key="2">
    <source>
        <dbReference type="ARBA" id="ARBA00022443"/>
    </source>
</evidence>
<evidence type="ECO:0000256" key="8">
    <source>
        <dbReference type="SAM" id="MobiDB-lite"/>
    </source>
</evidence>
<dbReference type="InterPro" id="IPR042455">
    <property type="entry name" value="DOCK_N_sub1"/>
</dbReference>
<dbReference type="Pfam" id="PF20421">
    <property type="entry name" value="DHR-2_Lobe_C"/>
    <property type="match status" value="1"/>
</dbReference>
<accession>A0AAE1DSK0</accession>
<reference evidence="12" key="1">
    <citation type="journal article" date="2023" name="G3 (Bethesda)">
        <title>A reference genome for the long-term kleptoplast-retaining sea slug Elysia crispata morphotype clarki.</title>
        <authorList>
            <person name="Eastman K.E."/>
            <person name="Pendleton A.L."/>
            <person name="Shaikh M.A."/>
            <person name="Suttiyut T."/>
            <person name="Ogas R."/>
            <person name="Tomko P."/>
            <person name="Gavelis G."/>
            <person name="Widhalm J.R."/>
            <person name="Wisecaver J.H."/>
        </authorList>
    </citation>
    <scope>NUCLEOTIDE SEQUENCE</scope>
    <source>
        <strain evidence="12">ECLA1</strain>
    </source>
</reference>
<evidence type="ECO:0000259" key="11">
    <source>
        <dbReference type="PROSITE" id="PS51651"/>
    </source>
</evidence>
<dbReference type="InterPro" id="IPR035892">
    <property type="entry name" value="C2_domain_sf"/>
</dbReference>
<dbReference type="Gene3D" id="1.25.40.410">
    <property type="match status" value="1"/>
</dbReference>
<dbReference type="Gene3D" id="1.20.58.740">
    <property type="match status" value="1"/>
</dbReference>
<evidence type="ECO:0000313" key="13">
    <source>
        <dbReference type="Proteomes" id="UP001283361"/>
    </source>
</evidence>
<name>A0AAE1DSK0_9GAST</name>
<feature type="compositionally biased region" description="Low complexity" evidence="8">
    <location>
        <begin position="1889"/>
        <end position="1910"/>
    </location>
</feature>
<organism evidence="12 13">
    <name type="scientific">Elysia crispata</name>
    <name type="common">lettuce slug</name>
    <dbReference type="NCBI Taxonomy" id="231223"/>
    <lineage>
        <taxon>Eukaryota</taxon>
        <taxon>Metazoa</taxon>
        <taxon>Spiralia</taxon>
        <taxon>Lophotrochozoa</taxon>
        <taxon>Mollusca</taxon>
        <taxon>Gastropoda</taxon>
        <taxon>Heterobranchia</taxon>
        <taxon>Euthyneura</taxon>
        <taxon>Panpulmonata</taxon>
        <taxon>Sacoglossa</taxon>
        <taxon>Placobranchoidea</taxon>
        <taxon>Plakobranchidae</taxon>
        <taxon>Elysia</taxon>
    </lineage>
</organism>
<proteinExistence type="inferred from homology"/>
<dbReference type="GO" id="GO:0005085">
    <property type="term" value="F:guanyl-nucleotide exchange factor activity"/>
    <property type="evidence" value="ECO:0007669"/>
    <property type="project" value="UniProtKB-KW"/>
</dbReference>
<feature type="compositionally biased region" description="Polar residues" evidence="8">
    <location>
        <begin position="1954"/>
        <end position="1963"/>
    </location>
</feature>
<comment type="caution">
    <text evidence="12">The sequence shown here is derived from an EMBL/GenBank/DDBJ whole genome shotgun (WGS) entry which is preliminary data.</text>
</comment>
<feature type="region of interest" description="Disordered" evidence="8">
    <location>
        <begin position="1772"/>
        <end position="2030"/>
    </location>
</feature>
<gene>
    <name evidence="12" type="ORF">RRG08_001856</name>
</gene>
<dbReference type="Pfam" id="PF16172">
    <property type="entry name" value="DOCK_N"/>
    <property type="match status" value="1"/>
</dbReference>
<comment type="subcellular location">
    <subcellularLocation>
        <location evidence="1">Cytoplasm</location>
    </subcellularLocation>
</comment>
<evidence type="ECO:0000313" key="12">
    <source>
        <dbReference type="EMBL" id="KAK3780750.1"/>
    </source>
</evidence>
<keyword evidence="5" id="KW-0344">Guanine-nucleotide releasing factor</keyword>
<dbReference type="PANTHER" id="PTHR45653">
    <property type="entry name" value="DEDICATOR OF CYTOKINESIS"/>
    <property type="match status" value="1"/>
</dbReference>
<evidence type="ECO:0000256" key="5">
    <source>
        <dbReference type="ARBA" id="ARBA00022658"/>
    </source>
</evidence>
<keyword evidence="3" id="KW-0963">Cytoplasm</keyword>
<dbReference type="Pfam" id="PF20422">
    <property type="entry name" value="DHR-2_Lobe_B"/>
    <property type="match status" value="1"/>
</dbReference>
<feature type="domain" description="SH3" evidence="9">
    <location>
        <begin position="9"/>
        <end position="82"/>
    </location>
</feature>
<dbReference type="InterPro" id="IPR043162">
    <property type="entry name" value="DOCK_C_lobe_C"/>
</dbReference>
<feature type="compositionally biased region" description="Basic and acidic residues" evidence="8">
    <location>
        <begin position="1818"/>
        <end position="1827"/>
    </location>
</feature>
<dbReference type="InterPro" id="IPR046773">
    <property type="entry name" value="DOCKER_Lobe_C"/>
</dbReference>
<feature type="compositionally biased region" description="Pro residues" evidence="8">
    <location>
        <begin position="2010"/>
        <end position="2030"/>
    </location>
</feature>
<feature type="compositionally biased region" description="Low complexity" evidence="8">
    <location>
        <begin position="1993"/>
        <end position="2009"/>
    </location>
</feature>
<dbReference type="InterPro" id="IPR056372">
    <property type="entry name" value="TPR_DOCK"/>
</dbReference>
<dbReference type="InterPro" id="IPR043161">
    <property type="entry name" value="DOCK_C_lobe_A"/>
</dbReference>
<dbReference type="InterPro" id="IPR027007">
    <property type="entry name" value="C2_DOCK-type_domain"/>
</dbReference>
<evidence type="ECO:0000256" key="3">
    <source>
        <dbReference type="ARBA" id="ARBA00022490"/>
    </source>
</evidence>
<sequence length="2030" mass="230053">MTKGCWKPAKEKYGVAISCFHSGASSVPSALHLEIGDTVQILEEFWVDEGFEQTATWLRGCTVSNKNKKGIFPACYISRKECTVENEGPYETVTPVEDAIIKELTYVLREWNEQWKSLFVHLPQSQQRKSLFQTVTLVMGELAKCRCKLVSNTLTKEQALALKHQVVTMIDWGNGQLGMDLVPRVQYRQADPDKVSVVEMFRIHERSVKNCQGAWPGGMVKVKVHEEQREVVHHLVISLLSFACSVTDNAEVIMHLYDSSEGKMLSERAVMFFNASGQRASTDKNNNVLFTDLSSEDLKKEIYLVVQIFRKGRLNLEGSFKKVATFQYRRPWGVSVLNLRDMFQIRPENELEYFLRVQCVDTADFYNMHENLIKRQTQLIGKSAVADKQNLQGLTLSVKILDGDIRSVKVENPILFNKGLIITQRMGFPDFINPGESRNDLYLTLCSAEFERGNKTAHKNVEVRVNVYNQRYEPIEACILSANGEPMSTNFLSYVLYHNNSPKWNETIRLSIPNEKFNTSHIRLEISHCSNRDRAEKKLYGFAFLSVTLNNTITRFDGKYDLCIYKVEDSAKIKNYLNFPCQRDDFNDPKVMPSIPDNLPFAHSNKEFITVETFLVSSKFTQKAELINVFQWTSSPERIIPQNLENLCNLRGQELVRYMQSLLDALFGMLNSKNGERVPYAMNIFHTLVHLFNLVQLEMFEKFSVVMEDYLENTFASPVAYRELLYCLQKQAEKIYTCTDFGERASKNMFKVLVDIFKFAVRSCMLALRVFGNQHITEFRDNLNKVFDAFGRILQGSGEELADAQSELLMHLHQSYIPLMHVISAQDLAQLILYICSRVAKEPQNSVLKAKTTFIRNAVLSMLMHDPDARAMLLPMVVGHLKKNMYYQRHLALTANTLGDLLSCIFTVKQTDDVTEEVTKIIQGLFDRVVRTLLVIDDNQRAEAGSLLVSSLTEMLRLMDESHYKKLMNGYPKPKPLRRRLSLAAGLLNAAACKDFLLRVVVVFQELIKKNDFPSDWTSMRMITNNVMLTAIQYIADDLTGNFNGDDFDIELWENFFLMAVDFITQPALQLEGYSEAKRSQIKDKYQDMRVPVGFHIQSLWNHLGPNKQHLMLDMIGPFLRVTMIPQAELRKATIPIFFDIMECEYKIKNHLRRVEGRMIQELDALVIDHNGDAEYKSLFCKVLLDKVEAEPELQEEGKRFVFSITDLLERLLDYRETMDREEQRDAKMHCTFNILNFYKDSRRDMYIRYISRLYDLHLMANNFVEAGLTLRLYANLLAWSAIALPVEMSYPSQTEARRKEELFNRILDCFDKGKAWEYGLPLCKELGEHYESTFQYKKLGHILRLHATFLDRILEGRKLRQDPSYYRVAYYGKTFPPYVKNKSFIYRGDECLKLTTLMNQLTTEYPTATIMTSNQPPPESYKHGDAQYIQIVSVKPVSRERSEFIGREVPTEIAAFYQTNEVDTFMFDRPYHRGVMDKNNEFKSLCLERTVMTSSYKLPGILRWYEVSSSEISRLVPVQTAMETVHMMNKELKTSSSNAATDPGECRHLSMRLQGTIQSLVNGGIKKYQEAFFNDEYVAEYPEEVTYIEQLKLVIFDMLELLNNGLTLHGKLAGPELQPLHHNLVDMFNKMKSSMGYHGAKSRNRDSELSMESHDNSTPSSQSFNDGSNRSSIASASELIATTDEPDDNIYIVAPETQGYPPLLSPHLGEVSNASRRCSSLRSLPSPAGLQPSRPLSAHIIPSHSGPNLRHLVAHHPSSKLAVPMFQLKPAATESSNNGEPLDPPVLPPRKKSIGGGSMSGDVPGSAPPPIPARKQSYKDGSDHAKAAIKQPDTPSSASPVQSKEKNSVPEVPPQLPSKRVTMAPMVKQDLAGSTSAMYNNSGTFNFSRSTSVMSNSSVGSNSSSGSPRQLPPVPDVLDPNSPPPLPKPRPSRSPSQPPLISPRSPAIPPKPSFSQHVNASTRPPPPPPQSSQSPAYTRPPPPSPHSPQSPVPQDYAIPVASDASTPPTAAPVPPPIPLRKPPLGPKPS</sequence>
<evidence type="ECO:0000259" key="10">
    <source>
        <dbReference type="PROSITE" id="PS51650"/>
    </source>
</evidence>
<feature type="compositionally biased region" description="Pro residues" evidence="8">
    <location>
        <begin position="1911"/>
        <end position="1930"/>
    </location>
</feature>
<dbReference type="GO" id="GO:0005886">
    <property type="term" value="C:plasma membrane"/>
    <property type="evidence" value="ECO:0007669"/>
    <property type="project" value="TreeGrafter"/>
</dbReference>
<evidence type="ECO:0000259" key="9">
    <source>
        <dbReference type="PROSITE" id="PS50002"/>
    </source>
</evidence>
<dbReference type="Pfam" id="PF14429">
    <property type="entry name" value="DOCK-C2"/>
    <property type="match status" value="1"/>
</dbReference>
<dbReference type="EMBL" id="JAWDGP010002685">
    <property type="protein sequence ID" value="KAK3780750.1"/>
    <property type="molecule type" value="Genomic_DNA"/>
</dbReference>
<evidence type="ECO:0000256" key="7">
    <source>
        <dbReference type="PROSITE-ProRule" id="PRU00983"/>
    </source>
</evidence>
<feature type="compositionally biased region" description="Basic and acidic residues" evidence="8">
    <location>
        <begin position="1644"/>
        <end position="1656"/>
    </location>
</feature>
<dbReference type="Pfam" id="PF23554">
    <property type="entry name" value="TPR_DOCK"/>
    <property type="match status" value="1"/>
</dbReference>
<keyword evidence="13" id="KW-1185">Reference proteome</keyword>
<feature type="compositionally biased region" description="Pro residues" evidence="8">
    <location>
        <begin position="1937"/>
        <end position="1953"/>
    </location>
</feature>
<feature type="compositionally biased region" description="Polar residues" evidence="8">
    <location>
        <begin position="1873"/>
        <end position="1888"/>
    </location>
</feature>
<dbReference type="GO" id="GO:0007264">
    <property type="term" value="P:small GTPase-mediated signal transduction"/>
    <property type="evidence" value="ECO:0007669"/>
    <property type="project" value="InterPro"/>
</dbReference>
<dbReference type="InterPro" id="IPR001452">
    <property type="entry name" value="SH3_domain"/>
</dbReference>
<evidence type="ECO:0000256" key="4">
    <source>
        <dbReference type="ARBA" id="ARBA00022553"/>
    </source>
</evidence>
<dbReference type="InterPro" id="IPR046770">
    <property type="entry name" value="DOCKER_Lobe_B"/>
</dbReference>
<dbReference type="Proteomes" id="UP001283361">
    <property type="component" value="Unassembled WGS sequence"/>
</dbReference>
<dbReference type="Gene3D" id="2.30.30.40">
    <property type="entry name" value="SH3 Domains"/>
    <property type="match status" value="1"/>
</dbReference>
<dbReference type="Gene3D" id="1.20.1270.350">
    <property type="entry name" value="Dedicator of cytokinesis N-terminal subdomain"/>
    <property type="match status" value="1"/>
</dbReference>
<dbReference type="PROSITE" id="PS51650">
    <property type="entry name" value="C2_DOCK"/>
    <property type="match status" value="1"/>
</dbReference>
<feature type="region of interest" description="Disordered" evidence="8">
    <location>
        <begin position="1636"/>
        <end position="1672"/>
    </location>
</feature>
<feature type="domain" description="C2 DOCK-type" evidence="10">
    <location>
        <begin position="438"/>
        <end position="616"/>
    </location>
</feature>
<dbReference type="PROSITE" id="PS50002">
    <property type="entry name" value="SH3"/>
    <property type="match status" value="1"/>
</dbReference>
<keyword evidence="2 6" id="KW-0728">SH3 domain</keyword>
<feature type="compositionally biased region" description="Pro residues" evidence="8">
    <location>
        <begin position="1979"/>
        <end position="1992"/>
    </location>
</feature>
<comment type="similarity">
    <text evidence="7">Belongs to the DOCK family.</text>
</comment>
<protein>
    <recommendedName>
        <fullName evidence="14">Dedicator of cytokinesis protein 3</fullName>
    </recommendedName>
</protein>
<feature type="domain" description="DOCKER" evidence="11">
    <location>
        <begin position="1238"/>
        <end position="1645"/>
    </location>
</feature>
<feature type="compositionally biased region" description="Polar residues" evidence="8">
    <location>
        <begin position="1834"/>
        <end position="1843"/>
    </location>
</feature>